<reference evidence="1 2" key="1">
    <citation type="submission" date="2021-06" db="EMBL/GenBank/DDBJ databases">
        <title>Caerostris extrusa draft genome.</title>
        <authorList>
            <person name="Kono N."/>
            <person name="Arakawa K."/>
        </authorList>
    </citation>
    <scope>NUCLEOTIDE SEQUENCE [LARGE SCALE GENOMIC DNA]</scope>
</reference>
<evidence type="ECO:0000313" key="1">
    <source>
        <dbReference type="EMBL" id="GIX78794.1"/>
    </source>
</evidence>
<protein>
    <submittedName>
        <fullName evidence="1">Uncharacterized protein</fullName>
    </submittedName>
</protein>
<name>A0AAV4N5V3_CAEEX</name>
<gene>
    <name evidence="1" type="ORF">CEXT_812631</name>
</gene>
<proteinExistence type="predicted"/>
<keyword evidence="2" id="KW-1185">Reference proteome</keyword>
<dbReference type="AlphaFoldDB" id="A0AAV4N5V3"/>
<evidence type="ECO:0000313" key="2">
    <source>
        <dbReference type="Proteomes" id="UP001054945"/>
    </source>
</evidence>
<comment type="caution">
    <text evidence="1">The sequence shown here is derived from an EMBL/GenBank/DDBJ whole genome shotgun (WGS) entry which is preliminary data.</text>
</comment>
<sequence length="180" mass="20372">MANVVIDLCVGGPLIGSILGFLTMDVWFKIRQVIPNLERMECFYFVLEMCKPSVRTIVNIHQRFLGWSALEGNLLGFQNHEYLDQNLTSDTKSGKATGIFLLWVRGGDCELPRCYPWRFLSFESSQTPCGCSAVVPTPRCAPCTLRNTEFPTSAGHPIKGTSIRNNNIIYYHLLKNFLMM</sequence>
<organism evidence="1 2">
    <name type="scientific">Caerostris extrusa</name>
    <name type="common">Bark spider</name>
    <name type="synonym">Caerostris bankana</name>
    <dbReference type="NCBI Taxonomy" id="172846"/>
    <lineage>
        <taxon>Eukaryota</taxon>
        <taxon>Metazoa</taxon>
        <taxon>Ecdysozoa</taxon>
        <taxon>Arthropoda</taxon>
        <taxon>Chelicerata</taxon>
        <taxon>Arachnida</taxon>
        <taxon>Araneae</taxon>
        <taxon>Araneomorphae</taxon>
        <taxon>Entelegynae</taxon>
        <taxon>Araneoidea</taxon>
        <taxon>Araneidae</taxon>
        <taxon>Caerostris</taxon>
    </lineage>
</organism>
<dbReference type="Proteomes" id="UP001054945">
    <property type="component" value="Unassembled WGS sequence"/>
</dbReference>
<accession>A0AAV4N5V3</accession>
<dbReference type="EMBL" id="BPLR01020440">
    <property type="protein sequence ID" value="GIX78794.1"/>
    <property type="molecule type" value="Genomic_DNA"/>
</dbReference>